<dbReference type="NCBIfam" id="TIGR00756">
    <property type="entry name" value="PPR"/>
    <property type="match status" value="5"/>
</dbReference>
<dbReference type="AlphaFoldDB" id="A0A9Q0KN15"/>
<organism evidence="3 4">
    <name type="scientific">Protea cynaroides</name>
    <dbReference type="NCBI Taxonomy" id="273540"/>
    <lineage>
        <taxon>Eukaryota</taxon>
        <taxon>Viridiplantae</taxon>
        <taxon>Streptophyta</taxon>
        <taxon>Embryophyta</taxon>
        <taxon>Tracheophyta</taxon>
        <taxon>Spermatophyta</taxon>
        <taxon>Magnoliopsida</taxon>
        <taxon>Proteales</taxon>
        <taxon>Proteaceae</taxon>
        <taxon>Protea</taxon>
    </lineage>
</organism>
<feature type="repeat" description="PPR" evidence="2">
    <location>
        <begin position="138"/>
        <end position="172"/>
    </location>
</feature>
<gene>
    <name evidence="3" type="ORF">NE237_006694</name>
</gene>
<dbReference type="Gene3D" id="1.25.40.10">
    <property type="entry name" value="Tetratricopeptide repeat domain"/>
    <property type="match status" value="4"/>
</dbReference>
<dbReference type="PANTHER" id="PTHR47926:SF497">
    <property type="entry name" value="TETRATRICOPEPTIDE-LIKE HELICAL DOMAIN SUPERFAMILY"/>
    <property type="match status" value="1"/>
</dbReference>
<dbReference type="OrthoDB" id="726582at2759"/>
<dbReference type="InterPro" id="IPR046848">
    <property type="entry name" value="E_motif"/>
</dbReference>
<dbReference type="InterPro" id="IPR002885">
    <property type="entry name" value="PPR_rpt"/>
</dbReference>
<accession>A0A9Q0KN15</accession>
<feature type="repeat" description="PPR" evidence="2">
    <location>
        <begin position="272"/>
        <end position="306"/>
    </location>
</feature>
<dbReference type="InterPro" id="IPR011990">
    <property type="entry name" value="TPR-like_helical_dom_sf"/>
</dbReference>
<dbReference type="GO" id="GO:0005737">
    <property type="term" value="C:cytoplasm"/>
    <property type="evidence" value="ECO:0007669"/>
    <property type="project" value="UniProtKB-ARBA"/>
</dbReference>
<dbReference type="GO" id="GO:0003723">
    <property type="term" value="F:RNA binding"/>
    <property type="evidence" value="ECO:0007669"/>
    <property type="project" value="InterPro"/>
</dbReference>
<dbReference type="InterPro" id="IPR046960">
    <property type="entry name" value="PPR_At4g14850-like_plant"/>
</dbReference>
<reference evidence="3" key="1">
    <citation type="journal article" date="2023" name="Plant J.">
        <title>The genome of the king protea, Protea cynaroides.</title>
        <authorList>
            <person name="Chang J."/>
            <person name="Duong T.A."/>
            <person name="Schoeman C."/>
            <person name="Ma X."/>
            <person name="Roodt D."/>
            <person name="Barker N."/>
            <person name="Li Z."/>
            <person name="Van de Peer Y."/>
            <person name="Mizrachi E."/>
        </authorList>
    </citation>
    <scope>NUCLEOTIDE SEQUENCE</scope>
    <source>
        <tissue evidence="3">Young leaves</tissue>
    </source>
</reference>
<keyword evidence="1" id="KW-0677">Repeat</keyword>
<evidence type="ECO:0000313" key="4">
    <source>
        <dbReference type="Proteomes" id="UP001141806"/>
    </source>
</evidence>
<keyword evidence="4" id="KW-1185">Reference proteome</keyword>
<dbReference type="FunFam" id="1.25.40.10:FF:000277">
    <property type="entry name" value="Pentatricopeptide repeat-containing protein, mitochondrial"/>
    <property type="match status" value="1"/>
</dbReference>
<sequence>MNRNYRINCHYLFRKCGDLEQLKQIHAQVMTQGLHHLQHLTCKILNYYTKFNKSVEARKVFNQIQSPDIISWTCLISLYLQVDQPCKAFSVFSELIYSVQRPDSFSIVGAISACGRKQDLSHGKMVHGMVYRYDLGSDPIVGNALIDMYSRNGRIEAAQLVFSEMQIKDVSSWTSMLHGFVKCNDLESARLVFGKMPQRNSITWTAMISGYIRAGKPIQALELFQKMKSEGADPPNETTIVAVLSACADIGALDLGRSIHSYISKTNMNSEDVTLYNALMDVYSKSGSLDRALKIFHEMPKKDLFSWTTLISGFAFHGDGNGAIQIFCEMLRMGVSPNEVTFVALLSACSHAGLVGEGRRWFHRMSHVYNLEPKIEHYGCMVDLLARAGLVEEAKKLIGQMRTDPDAVIWISLLSACLVNGNFKLAEMAGKKVIELLPEDDGVYILLWNIYCHANRWEEALKIRKIMKDQKVKKKPGCSWIEVNGVVHEFVAEDKMHGLRTEIYLVLEGISEQLRLGSSHYYFVEDGSRI</sequence>
<dbReference type="GO" id="GO:0016556">
    <property type="term" value="P:mRNA modification"/>
    <property type="evidence" value="ECO:0007669"/>
    <property type="project" value="UniProtKB-ARBA"/>
</dbReference>
<dbReference type="FunFam" id="1.25.40.10:FF:001579">
    <property type="entry name" value="Pentatricopeptide repeat-containing protein"/>
    <property type="match status" value="1"/>
</dbReference>
<feature type="repeat" description="PPR" evidence="2">
    <location>
        <begin position="200"/>
        <end position="234"/>
    </location>
</feature>
<dbReference type="Pfam" id="PF13041">
    <property type="entry name" value="PPR_2"/>
    <property type="match status" value="2"/>
</dbReference>
<name>A0A9Q0KN15_9MAGN</name>
<dbReference type="PROSITE" id="PS51375">
    <property type="entry name" value="PPR"/>
    <property type="match status" value="3"/>
</dbReference>
<dbReference type="Pfam" id="PF01535">
    <property type="entry name" value="PPR"/>
    <property type="match status" value="3"/>
</dbReference>
<evidence type="ECO:0000313" key="3">
    <source>
        <dbReference type="EMBL" id="KAJ4973520.1"/>
    </source>
</evidence>
<dbReference type="FunFam" id="1.25.40.10:FF:000348">
    <property type="entry name" value="Pentatricopeptide repeat-containing protein chloroplastic"/>
    <property type="match status" value="1"/>
</dbReference>
<dbReference type="PANTHER" id="PTHR47926">
    <property type="entry name" value="PENTATRICOPEPTIDE REPEAT-CONTAINING PROTEIN"/>
    <property type="match status" value="1"/>
</dbReference>
<dbReference type="SUPFAM" id="SSF48452">
    <property type="entry name" value="TPR-like"/>
    <property type="match status" value="1"/>
</dbReference>
<protein>
    <recommendedName>
        <fullName evidence="5">Chlororespiratory reduction 2</fullName>
    </recommendedName>
</protein>
<evidence type="ECO:0000256" key="2">
    <source>
        <dbReference type="PROSITE-ProRule" id="PRU00708"/>
    </source>
</evidence>
<evidence type="ECO:0008006" key="5">
    <source>
        <dbReference type="Google" id="ProtNLM"/>
    </source>
</evidence>
<dbReference type="Pfam" id="PF20431">
    <property type="entry name" value="E_motif"/>
    <property type="match status" value="1"/>
</dbReference>
<comment type="caution">
    <text evidence="3">The sequence shown here is derived from an EMBL/GenBank/DDBJ whole genome shotgun (WGS) entry which is preliminary data.</text>
</comment>
<proteinExistence type="predicted"/>
<dbReference type="Proteomes" id="UP001141806">
    <property type="component" value="Unassembled WGS sequence"/>
</dbReference>
<evidence type="ECO:0000256" key="1">
    <source>
        <dbReference type="ARBA" id="ARBA00022737"/>
    </source>
</evidence>
<dbReference type="EMBL" id="JAMYWD010000004">
    <property type="protein sequence ID" value="KAJ4973520.1"/>
    <property type="molecule type" value="Genomic_DNA"/>
</dbReference>